<feature type="chain" id="PRO_5038384129" evidence="1">
    <location>
        <begin position="21"/>
        <end position="239"/>
    </location>
</feature>
<dbReference type="AlphaFoldDB" id="A0A848MXG1"/>
<dbReference type="GO" id="GO:0004519">
    <property type="term" value="F:endonuclease activity"/>
    <property type="evidence" value="ECO:0007669"/>
    <property type="project" value="UniProtKB-KW"/>
</dbReference>
<feature type="domain" description="Type VII secretion system protein EssD-like" evidence="2">
    <location>
        <begin position="80"/>
        <end position="208"/>
    </location>
</feature>
<gene>
    <name evidence="3" type="ORF">HI921_10850</name>
</gene>
<feature type="signal peptide" evidence="1">
    <location>
        <begin position="1"/>
        <end position="20"/>
    </location>
</feature>
<evidence type="ECO:0000256" key="1">
    <source>
        <dbReference type="SAM" id="SignalP"/>
    </source>
</evidence>
<dbReference type="EMBL" id="JABCAG010000032">
    <property type="protein sequence ID" value="NMP58952.1"/>
    <property type="molecule type" value="Genomic_DNA"/>
</dbReference>
<evidence type="ECO:0000313" key="4">
    <source>
        <dbReference type="Proteomes" id="UP000557857"/>
    </source>
</evidence>
<dbReference type="Gene3D" id="3.40.570.10">
    <property type="entry name" value="Extracellular Endonuclease, subunit A"/>
    <property type="match status" value="1"/>
</dbReference>
<dbReference type="Pfam" id="PF13930">
    <property type="entry name" value="Endonuclea_NS_2"/>
    <property type="match status" value="1"/>
</dbReference>
<sequence>MNKKTTKTIIGVAVALLAGALGISTTQKDSDLVQQLTGLFDSKPQVSQVANVPEYDGTHQEIEINQNKPNFTKEELSLDKGTWESYSDIDRLNRVGQANAMLGKEMFPKEKRESLYIDPTGWKQKKLSDGQWLYNRSHLIGFQLTGQNNNIKNLMTGTRSLNTPHMLAHENDIAAYIKETNHHVRYRVTPHFEGEELVARGVQLEAQSIEDNQISFNVFIYNVQDGYTINYQTGQAKKT</sequence>
<name>A0A848MXG1_ENTMU</name>
<dbReference type="InterPro" id="IPR044927">
    <property type="entry name" value="Endonuclea_NS_2"/>
</dbReference>
<keyword evidence="1" id="KW-0732">Signal</keyword>
<dbReference type="RefSeq" id="WP_169058817.1">
    <property type="nucleotide sequence ID" value="NZ_JABCAG010000032.1"/>
</dbReference>
<evidence type="ECO:0000259" key="2">
    <source>
        <dbReference type="Pfam" id="PF13930"/>
    </source>
</evidence>
<dbReference type="Proteomes" id="UP000557857">
    <property type="component" value="Unassembled WGS sequence"/>
</dbReference>
<keyword evidence="3" id="KW-0540">Nuclease</keyword>
<keyword evidence="3" id="KW-0255">Endonuclease</keyword>
<keyword evidence="3" id="KW-0378">Hydrolase</keyword>
<proteinExistence type="predicted"/>
<accession>A0A848MXG1</accession>
<dbReference type="InterPro" id="IPR044929">
    <property type="entry name" value="DNA/RNA_non-sp_Endonuclease_sf"/>
</dbReference>
<reference evidence="3 4" key="1">
    <citation type="submission" date="2020-04" db="EMBL/GenBank/DDBJ databases">
        <authorList>
            <person name="Abaymova A."/>
            <person name="Teymurazov M."/>
            <person name="Tazyna O."/>
            <person name="Chatushin Y."/>
            <person name="Svetoch E."/>
            <person name="Pereligyn V."/>
            <person name="Pohylenko V."/>
            <person name="Platonov M."/>
            <person name="Kartsev N."/>
            <person name="Skryabin Y."/>
            <person name="Sizova A."/>
            <person name="Solomentsev V."/>
            <person name="Kislichkina A."/>
            <person name="Bogun A."/>
        </authorList>
    </citation>
    <scope>NUCLEOTIDE SEQUENCE [LARGE SCALE GENOMIC DNA]</scope>
    <source>
        <strain evidence="4">SCPM-O-B-8398 (E28)</strain>
    </source>
</reference>
<evidence type="ECO:0000313" key="3">
    <source>
        <dbReference type="EMBL" id="NMP58952.1"/>
    </source>
</evidence>
<protein>
    <submittedName>
        <fullName evidence="3">DNA/RNA non-specific endonuclease</fullName>
    </submittedName>
</protein>
<organism evidence="3 4">
    <name type="scientific">Enterococcus mundtii</name>
    <dbReference type="NCBI Taxonomy" id="53346"/>
    <lineage>
        <taxon>Bacteria</taxon>
        <taxon>Bacillati</taxon>
        <taxon>Bacillota</taxon>
        <taxon>Bacilli</taxon>
        <taxon>Lactobacillales</taxon>
        <taxon>Enterococcaceae</taxon>
        <taxon>Enterococcus</taxon>
    </lineage>
</organism>
<comment type="caution">
    <text evidence="3">The sequence shown here is derived from an EMBL/GenBank/DDBJ whole genome shotgun (WGS) entry which is preliminary data.</text>
</comment>